<dbReference type="FunFam" id="3.40.50.410:FF:000010">
    <property type="entry name" value="Integrator complex subunit 6 like"/>
    <property type="match status" value="1"/>
</dbReference>
<sequence>MTIILFLIDSSASMMQSVSAGLTFMDMAKIAIDYFLKCRARDHQSKMDRYMLLSFEEPPNNIKAGWKENQAIFTEELKNFKSTGLTTTGNALKNTFQLLNINRLQTGVDTYGQGRTPYFLEPAIIVFITDGCQMNNPYEITNDIQLSLSEIPGLELTYEPFRWDQKLFVIVLQIPGIMVFNDSINFTSSYSRPTEIQLKNLCQHTGGEFYAVNSVKCLMAAVENIITNVYPSIQLLFSCFNSDELENIKDSRDISSIMLRSDDWHNSRSIIRIDMSNVNASLHWPIPEEFFPDTSLLNLPPRNTIPVVFMASTPCEISDNYFVTVDKLPLNACTLSKFMIANDDPSTCRYLYIPNSLKSGGLGKPFGYLHVNETKNRVILVLSCYNFPAFYTIVNSIMFNQKFKNHKEEYMIDEVNKQKLDIFIKSIPAYYISNIHKVLAVIKIQNYSYEIRERSLSYNISSYIKKTRVQAKTQLDTININVSKNCNKKIKNKYINVQINENRFKHNIKDEIDPNPYKSFRISDHYKHSINDICKQAEKNNVGFSFFNDSEHLNYGELLRREDNALSKSFSNLLLESLINNIESCTMKSDLADLKKHSTPINKMGDYISHLEKMTPVLRHVEIQPKRINMFGNPFNVKMHSDEVDDMEPDREGDGRKEESLVAKEKLKRKTKKIAIPPKISRIAVDVKNLPVNVQPLPTKQISKSVDQMVKNKILYEKSLLLMKTPGHDFSKLYKCLKEYNDTFYGKKLFIQNLINEANKLNRKFIVTVLEFALKESI</sequence>
<dbReference type="GO" id="GO:0032039">
    <property type="term" value="C:integrator complex"/>
    <property type="evidence" value="ECO:0007669"/>
    <property type="project" value="TreeGrafter"/>
</dbReference>
<dbReference type="Pfam" id="PF25462">
    <property type="entry name" value="Beta-barrel_INTS6"/>
    <property type="match status" value="1"/>
</dbReference>
<dbReference type="SUPFAM" id="SSF53300">
    <property type="entry name" value="vWA-like"/>
    <property type="match status" value="1"/>
</dbReference>
<evidence type="ECO:0000313" key="4">
    <source>
        <dbReference type="Proteomes" id="UP000078046"/>
    </source>
</evidence>
<dbReference type="InterPro" id="IPR051113">
    <property type="entry name" value="Integrator_subunit6"/>
</dbReference>
<dbReference type="PROSITE" id="PS50234">
    <property type="entry name" value="VWFA"/>
    <property type="match status" value="1"/>
</dbReference>
<dbReference type="Gene3D" id="3.40.50.410">
    <property type="entry name" value="von Willebrand factor, type A domain"/>
    <property type="match status" value="1"/>
</dbReference>
<reference evidence="3 4" key="1">
    <citation type="submission" date="2016-04" db="EMBL/GenBank/DDBJ databases">
        <title>The genome of Intoshia linei affirms orthonectids as highly simplified spiralians.</title>
        <authorList>
            <person name="Mikhailov K.V."/>
            <person name="Slusarev G.S."/>
            <person name="Nikitin M.A."/>
            <person name="Logacheva M.D."/>
            <person name="Penin A."/>
            <person name="Aleoshin V."/>
            <person name="Panchin Y.V."/>
        </authorList>
    </citation>
    <scope>NUCLEOTIDE SEQUENCE [LARGE SCALE GENOMIC DNA]</scope>
    <source>
        <strain evidence="3">Intl2013</strain>
        <tissue evidence="3">Whole animal</tissue>
    </source>
</reference>
<dbReference type="CDD" id="cd00198">
    <property type="entry name" value="vWFA"/>
    <property type="match status" value="1"/>
</dbReference>
<name>A0A177B876_9BILA</name>
<evidence type="ECO:0000313" key="3">
    <source>
        <dbReference type="EMBL" id="OAF69624.1"/>
    </source>
</evidence>
<dbReference type="EMBL" id="LWCA01000253">
    <property type="protein sequence ID" value="OAF69624.1"/>
    <property type="molecule type" value="Genomic_DNA"/>
</dbReference>
<feature type="signal peptide" evidence="1">
    <location>
        <begin position="1"/>
        <end position="20"/>
    </location>
</feature>
<dbReference type="OrthoDB" id="9449012at2759"/>
<dbReference type="InterPro" id="IPR057413">
    <property type="entry name" value="Beta-barrel_INTS6"/>
</dbReference>
<dbReference type="Proteomes" id="UP000078046">
    <property type="component" value="Unassembled WGS sequence"/>
</dbReference>
<proteinExistence type="predicted"/>
<dbReference type="AlphaFoldDB" id="A0A177B876"/>
<evidence type="ECO:0000259" key="2">
    <source>
        <dbReference type="PROSITE" id="PS50234"/>
    </source>
</evidence>
<organism evidence="3 4">
    <name type="scientific">Intoshia linei</name>
    <dbReference type="NCBI Taxonomy" id="1819745"/>
    <lineage>
        <taxon>Eukaryota</taxon>
        <taxon>Metazoa</taxon>
        <taxon>Spiralia</taxon>
        <taxon>Lophotrochozoa</taxon>
        <taxon>Mesozoa</taxon>
        <taxon>Orthonectida</taxon>
        <taxon>Rhopaluridae</taxon>
        <taxon>Intoshia</taxon>
    </lineage>
</organism>
<dbReference type="GO" id="GO:0034472">
    <property type="term" value="P:snRNA 3'-end processing"/>
    <property type="evidence" value="ECO:0007669"/>
    <property type="project" value="TreeGrafter"/>
</dbReference>
<feature type="domain" description="VWFA" evidence="2">
    <location>
        <begin position="3"/>
        <end position="229"/>
    </location>
</feature>
<accession>A0A177B876</accession>
<comment type="caution">
    <text evidence="3">The sequence shown here is derived from an EMBL/GenBank/DDBJ whole genome shotgun (WGS) entry which is preliminary data.</text>
</comment>
<protein>
    <recommendedName>
        <fullName evidence="2">VWFA domain-containing protein</fullName>
    </recommendedName>
</protein>
<keyword evidence="4" id="KW-1185">Reference proteome</keyword>
<dbReference type="InterPro" id="IPR036465">
    <property type="entry name" value="vWFA_dom_sf"/>
</dbReference>
<feature type="chain" id="PRO_5008056913" description="VWFA domain-containing protein" evidence="1">
    <location>
        <begin position="21"/>
        <end position="778"/>
    </location>
</feature>
<dbReference type="PANTHER" id="PTHR12957:SF2">
    <property type="entry name" value="INTEGRATOR COMPLEX SUBUNIT 6"/>
    <property type="match status" value="1"/>
</dbReference>
<evidence type="ECO:0000256" key="1">
    <source>
        <dbReference type="SAM" id="SignalP"/>
    </source>
</evidence>
<dbReference type="InterPro" id="IPR002035">
    <property type="entry name" value="VWF_A"/>
</dbReference>
<keyword evidence="1" id="KW-0732">Signal</keyword>
<dbReference type="Pfam" id="PF13519">
    <property type="entry name" value="VWA_2"/>
    <property type="match status" value="1"/>
</dbReference>
<dbReference type="PANTHER" id="PTHR12957">
    <property type="entry name" value="DEAD/H BOX POLYPEPTIDE 26/DICE1-RELATED"/>
    <property type="match status" value="1"/>
</dbReference>
<gene>
    <name evidence="3" type="ORF">A3Q56_02610</name>
</gene>